<name>B4Q104_DROYA</name>
<reference evidence="2" key="4">
    <citation type="submission" date="2015-11" db="EMBL/GenBank/DDBJ databases">
        <authorList>
            <consortium name="FlyBase"/>
        </authorList>
    </citation>
    <scope>NUCLEOTIDE SEQUENCE</scope>
    <source>
        <strain evidence="2">Tai18E2</strain>
    </source>
</reference>
<protein>
    <submittedName>
        <fullName evidence="3">Uncharacterized protein, isoform B</fullName>
    </submittedName>
    <submittedName>
        <fullName evidence="2">Uncharacterized protein, isoform C</fullName>
    </submittedName>
</protein>
<dbReference type="Proteomes" id="UP000002282">
    <property type="component" value="Chromosome X"/>
</dbReference>
<dbReference type="OrthoDB" id="7857671at2759"/>
<dbReference type="EMBL" id="CM000162">
    <property type="protein sequence ID" value="KRK06722.1"/>
    <property type="molecule type" value="Genomic_DNA"/>
</dbReference>
<accession>B4Q104</accession>
<evidence type="ECO:0000256" key="1">
    <source>
        <dbReference type="SAM" id="MobiDB-lite"/>
    </source>
</evidence>
<feature type="region of interest" description="Disordered" evidence="1">
    <location>
        <begin position="179"/>
        <end position="202"/>
    </location>
</feature>
<dbReference type="HOGENOM" id="CLU_1225958_0_0_1"/>
<sequence>MFAAKQRSLTASGVRYFRLGWHHSAFGRTKGCDKTSATVLTSHLSKDQQTELLPEEPRKPEELMQHLGPRRNEQEQRRIRKAQYESHLKELVQHKSVDAEMAIQCVPFVKMPCGSENPLKRRYDSAESLLEQVSDPKELAKEVIKLANELRMERQKNEIVMQSFLDLEELLFLKNSASSSENSATKQASQNQYNTFKPFRKN</sequence>
<evidence type="ECO:0000313" key="3">
    <source>
        <dbReference type="EMBL" id="KRK06722.1"/>
    </source>
</evidence>
<gene>
    <name evidence="2" type="primary">Dyak\GE17516</name>
    <name evidence="2" type="ORF">Dyak_GE17516</name>
</gene>
<proteinExistence type="predicted"/>
<reference evidence="2 4" key="3">
    <citation type="journal article" date="2007" name="PLoS Biol.">
        <title>Principles of genome evolution in the Drosophila melanogaster species group.</title>
        <authorList>
            <person name="Ranz J.M."/>
            <person name="Maurin D."/>
            <person name="Chan Y.S."/>
            <person name="von Grotthuss M."/>
            <person name="Hillier L.W."/>
            <person name="Roote J."/>
            <person name="Ashburner M."/>
            <person name="Bergman C.M."/>
        </authorList>
    </citation>
    <scope>NUCLEOTIDE SEQUENCE [LARGE SCALE GENOMIC DNA]</scope>
    <source>
        <strain evidence="2">Tai18E2</strain>
        <strain evidence="4">Tai18E2 / Tucson 14021-0261.01</strain>
    </source>
</reference>
<reference evidence="2" key="1">
    <citation type="submission" date="2006-01" db="EMBL/GenBank/DDBJ databases">
        <title>The Genome of Drosophila yakuba.</title>
        <authorList>
            <consortium name="The Drosophila yakuba Sequencing Consortium"/>
        </authorList>
    </citation>
    <scope>NUCLEOTIDE SEQUENCE</scope>
    <source>
        <strain evidence="2">Tai18E2</strain>
    </source>
</reference>
<dbReference type="EMBL" id="CM000162">
    <property type="protein sequence ID" value="EDX02359.2"/>
    <property type="molecule type" value="Genomic_DNA"/>
</dbReference>
<feature type="region of interest" description="Disordered" evidence="1">
    <location>
        <begin position="45"/>
        <end position="75"/>
    </location>
</feature>
<dbReference type="eggNOG" id="ENOG502T7M2">
    <property type="taxonomic scope" value="Eukaryota"/>
</dbReference>
<evidence type="ECO:0000313" key="2">
    <source>
        <dbReference type="EMBL" id="EDX02359.2"/>
    </source>
</evidence>
<evidence type="ECO:0000313" key="4">
    <source>
        <dbReference type="Proteomes" id="UP000002282"/>
    </source>
</evidence>
<dbReference type="AlphaFoldDB" id="B4Q104"/>
<reference evidence="2 4" key="2">
    <citation type="journal article" date="2007" name="Nature">
        <title>Evolution of genes and genomes on the Drosophila phylogeny.</title>
        <authorList>
            <consortium name="Drosophila 12 Genomes Consortium"/>
            <person name="Clark A.G."/>
            <person name="Eisen M.B."/>
            <person name="Smith D.R."/>
            <person name="Bergman C.M."/>
            <person name="Oliver B."/>
            <person name="Markow T.A."/>
            <person name="Kaufman T.C."/>
            <person name="Kellis M."/>
            <person name="Gelbart W."/>
            <person name="Iyer V.N."/>
            <person name="Pollard D.A."/>
            <person name="Sackton T.B."/>
            <person name="Larracuente A.M."/>
            <person name="Singh N.D."/>
            <person name="Abad J.P."/>
            <person name="Abt D.N."/>
            <person name="Adryan B."/>
            <person name="Aguade M."/>
            <person name="Akashi H."/>
            <person name="Anderson W.W."/>
            <person name="Aquadro C.F."/>
            <person name="Ardell D.H."/>
            <person name="Arguello R."/>
            <person name="Artieri C.G."/>
            <person name="Barbash D.A."/>
            <person name="Barker D."/>
            <person name="Barsanti P."/>
            <person name="Batterham P."/>
            <person name="Batzoglou S."/>
            <person name="Begun D."/>
            <person name="Bhutkar A."/>
            <person name="Blanco E."/>
            <person name="Bosak S.A."/>
            <person name="Bradley R.K."/>
            <person name="Brand A.D."/>
            <person name="Brent M.R."/>
            <person name="Brooks A.N."/>
            <person name="Brown R.H."/>
            <person name="Butlin R.K."/>
            <person name="Caggese C."/>
            <person name="Calvi B.R."/>
            <person name="Bernardo de Carvalho A."/>
            <person name="Caspi A."/>
            <person name="Castrezana S."/>
            <person name="Celniker S.E."/>
            <person name="Chang J.L."/>
            <person name="Chapple C."/>
            <person name="Chatterji S."/>
            <person name="Chinwalla A."/>
            <person name="Civetta A."/>
            <person name="Clifton S.W."/>
            <person name="Comeron J.M."/>
            <person name="Costello J.C."/>
            <person name="Coyne J.A."/>
            <person name="Daub J."/>
            <person name="David R.G."/>
            <person name="Delcher A.L."/>
            <person name="Delehaunty K."/>
            <person name="Do C.B."/>
            <person name="Ebling H."/>
            <person name="Edwards K."/>
            <person name="Eickbush T."/>
            <person name="Evans J.D."/>
            <person name="Filipski A."/>
            <person name="Findeiss S."/>
            <person name="Freyhult E."/>
            <person name="Fulton L."/>
            <person name="Fulton R."/>
            <person name="Garcia A.C."/>
            <person name="Gardiner A."/>
            <person name="Garfield D.A."/>
            <person name="Garvin B.E."/>
            <person name="Gibson G."/>
            <person name="Gilbert D."/>
            <person name="Gnerre S."/>
            <person name="Godfrey J."/>
            <person name="Good R."/>
            <person name="Gotea V."/>
            <person name="Gravely B."/>
            <person name="Greenberg A.J."/>
            <person name="Griffiths-Jones S."/>
            <person name="Gross S."/>
            <person name="Guigo R."/>
            <person name="Gustafson E.A."/>
            <person name="Haerty W."/>
            <person name="Hahn M.W."/>
            <person name="Halligan D.L."/>
            <person name="Halpern A.L."/>
            <person name="Halter G.M."/>
            <person name="Han M.V."/>
            <person name="Heger A."/>
            <person name="Hillier L."/>
            <person name="Hinrichs A.S."/>
            <person name="Holmes I."/>
            <person name="Hoskins R.A."/>
            <person name="Hubisz M.J."/>
            <person name="Hultmark D."/>
            <person name="Huntley M.A."/>
            <person name="Jaffe D.B."/>
            <person name="Jagadeeshan S."/>
            <person name="Jeck W.R."/>
            <person name="Johnson J."/>
            <person name="Jones C.D."/>
            <person name="Jordan W.C."/>
            <person name="Karpen G.H."/>
            <person name="Kataoka E."/>
            <person name="Keightley P.D."/>
            <person name="Kheradpour P."/>
            <person name="Kirkness E.F."/>
            <person name="Koerich L.B."/>
            <person name="Kristiansen K."/>
            <person name="Kudrna D."/>
            <person name="Kulathinal R.J."/>
            <person name="Kumar S."/>
            <person name="Kwok R."/>
            <person name="Lander E."/>
            <person name="Langley C.H."/>
            <person name="Lapoint R."/>
            <person name="Lazzaro B.P."/>
            <person name="Lee S.J."/>
            <person name="Levesque L."/>
            <person name="Li R."/>
            <person name="Lin C.F."/>
            <person name="Lin M.F."/>
            <person name="Lindblad-Toh K."/>
            <person name="Llopart A."/>
            <person name="Long M."/>
            <person name="Low L."/>
            <person name="Lozovsky E."/>
            <person name="Lu J."/>
            <person name="Luo M."/>
            <person name="Machado C.A."/>
            <person name="Makalowski W."/>
            <person name="Marzo M."/>
            <person name="Matsuda M."/>
            <person name="Matzkin L."/>
            <person name="McAllister B."/>
            <person name="McBride C.S."/>
            <person name="McKernan B."/>
            <person name="McKernan K."/>
            <person name="Mendez-Lago M."/>
            <person name="Minx P."/>
            <person name="Mollenhauer M.U."/>
            <person name="Montooth K."/>
            <person name="Mount S.M."/>
            <person name="Mu X."/>
            <person name="Myers E."/>
            <person name="Negre B."/>
            <person name="Newfeld S."/>
            <person name="Nielsen R."/>
            <person name="Noor M.A."/>
            <person name="O'Grady P."/>
            <person name="Pachter L."/>
            <person name="Papaceit M."/>
            <person name="Parisi M.J."/>
            <person name="Parisi M."/>
            <person name="Parts L."/>
            <person name="Pedersen J.S."/>
            <person name="Pesole G."/>
            <person name="Phillippy A.M."/>
            <person name="Ponting C.P."/>
            <person name="Pop M."/>
            <person name="Porcelli D."/>
            <person name="Powell J.R."/>
            <person name="Prohaska S."/>
            <person name="Pruitt K."/>
            <person name="Puig M."/>
            <person name="Quesneville H."/>
            <person name="Ram K.R."/>
            <person name="Rand D."/>
            <person name="Rasmussen M.D."/>
            <person name="Reed L.K."/>
            <person name="Reenan R."/>
            <person name="Reily A."/>
            <person name="Remington K.A."/>
            <person name="Rieger T.T."/>
            <person name="Ritchie M.G."/>
            <person name="Robin C."/>
            <person name="Rogers Y.H."/>
            <person name="Rohde C."/>
            <person name="Rozas J."/>
            <person name="Rubenfield M.J."/>
            <person name="Ruiz A."/>
            <person name="Russo S."/>
            <person name="Salzberg S.L."/>
            <person name="Sanchez-Gracia A."/>
            <person name="Saranga D.J."/>
            <person name="Sato H."/>
            <person name="Schaeffer S.W."/>
            <person name="Schatz M.C."/>
            <person name="Schlenke T."/>
            <person name="Schwartz R."/>
            <person name="Segarra C."/>
            <person name="Singh R.S."/>
            <person name="Sirot L."/>
            <person name="Sirota M."/>
            <person name="Sisneros N.B."/>
            <person name="Smith C.D."/>
            <person name="Smith T.F."/>
            <person name="Spieth J."/>
            <person name="Stage D.E."/>
            <person name="Stark A."/>
            <person name="Stephan W."/>
            <person name="Strausberg R.L."/>
            <person name="Strempel S."/>
            <person name="Sturgill D."/>
            <person name="Sutton G."/>
            <person name="Sutton G.G."/>
            <person name="Tao W."/>
            <person name="Teichmann S."/>
            <person name="Tobari Y.N."/>
            <person name="Tomimura Y."/>
            <person name="Tsolas J.M."/>
            <person name="Valente V.L."/>
            <person name="Venter E."/>
            <person name="Venter J.C."/>
            <person name="Vicario S."/>
            <person name="Vieira F.G."/>
            <person name="Vilella A.J."/>
            <person name="Villasante A."/>
            <person name="Walenz B."/>
            <person name="Wang J."/>
            <person name="Wasserman M."/>
            <person name="Watts T."/>
            <person name="Wilson D."/>
            <person name="Wilson R.K."/>
            <person name="Wing R.A."/>
            <person name="Wolfner M.F."/>
            <person name="Wong A."/>
            <person name="Wong G.K."/>
            <person name="Wu C.I."/>
            <person name="Wu G."/>
            <person name="Yamamoto D."/>
            <person name="Yang H.P."/>
            <person name="Yang S.P."/>
            <person name="Yorke J.A."/>
            <person name="Yoshida K."/>
            <person name="Zdobnov E."/>
            <person name="Zhang P."/>
            <person name="Zhang Y."/>
            <person name="Zimin A.V."/>
            <person name="Baldwin J."/>
            <person name="Abdouelleil A."/>
            <person name="Abdulkadir J."/>
            <person name="Abebe A."/>
            <person name="Abera B."/>
            <person name="Abreu J."/>
            <person name="Acer S.C."/>
            <person name="Aftuck L."/>
            <person name="Alexander A."/>
            <person name="An P."/>
            <person name="Anderson E."/>
            <person name="Anderson S."/>
            <person name="Arachi H."/>
            <person name="Azer M."/>
            <person name="Bachantsang P."/>
            <person name="Barry A."/>
            <person name="Bayul T."/>
            <person name="Berlin A."/>
            <person name="Bessette D."/>
            <person name="Bloom T."/>
            <person name="Blye J."/>
            <person name="Boguslavskiy L."/>
            <person name="Bonnet C."/>
            <person name="Boukhgalter B."/>
            <person name="Bourzgui I."/>
            <person name="Brown A."/>
            <person name="Cahill P."/>
            <person name="Channer S."/>
            <person name="Cheshatsang Y."/>
            <person name="Chuda L."/>
            <person name="Citroen M."/>
            <person name="Collymore A."/>
            <person name="Cooke P."/>
            <person name="Costello M."/>
            <person name="D'Aco K."/>
            <person name="Daza R."/>
            <person name="De Haan G."/>
            <person name="DeGray S."/>
            <person name="DeMaso C."/>
            <person name="Dhargay N."/>
            <person name="Dooley K."/>
            <person name="Dooley E."/>
            <person name="Doricent M."/>
            <person name="Dorje P."/>
            <person name="Dorjee K."/>
            <person name="Dupes A."/>
            <person name="Elong R."/>
            <person name="Falk J."/>
            <person name="Farina A."/>
            <person name="Faro S."/>
            <person name="Ferguson D."/>
            <person name="Fisher S."/>
            <person name="Foley C.D."/>
            <person name="Franke A."/>
            <person name="Friedrich D."/>
            <person name="Gadbois L."/>
            <person name="Gearin G."/>
            <person name="Gearin C.R."/>
            <person name="Giannoukos G."/>
            <person name="Goode T."/>
            <person name="Graham J."/>
            <person name="Grandbois E."/>
            <person name="Grewal S."/>
            <person name="Gyaltsen K."/>
            <person name="Hafez N."/>
            <person name="Hagos B."/>
            <person name="Hall J."/>
            <person name="Henson C."/>
            <person name="Hollinger A."/>
            <person name="Honan T."/>
            <person name="Huard M.D."/>
            <person name="Hughes L."/>
            <person name="Hurhula B."/>
            <person name="Husby M.E."/>
            <person name="Kamat A."/>
            <person name="Kanga B."/>
            <person name="Kashin S."/>
            <person name="Khazanovich D."/>
            <person name="Kisner P."/>
            <person name="Lance K."/>
            <person name="Lara M."/>
            <person name="Lee W."/>
            <person name="Lennon N."/>
            <person name="Letendre F."/>
            <person name="LeVine R."/>
            <person name="Lipovsky A."/>
            <person name="Liu X."/>
            <person name="Liu J."/>
            <person name="Liu S."/>
            <person name="Lokyitsang T."/>
            <person name="Lokyitsang Y."/>
            <person name="Lubonja R."/>
            <person name="Lui A."/>
            <person name="MacDonald P."/>
            <person name="Magnisalis V."/>
            <person name="Maru K."/>
            <person name="Matthews C."/>
            <person name="McCusker W."/>
            <person name="McDonough S."/>
            <person name="Mehta T."/>
            <person name="Meldrim J."/>
            <person name="Meneus L."/>
            <person name="Mihai O."/>
            <person name="Mihalev A."/>
            <person name="Mihova T."/>
            <person name="Mittelman R."/>
            <person name="Mlenga V."/>
            <person name="Montmayeur A."/>
            <person name="Mulrain L."/>
            <person name="Navidi A."/>
            <person name="Naylor J."/>
            <person name="Negash T."/>
            <person name="Nguyen T."/>
            <person name="Nguyen N."/>
            <person name="Nicol R."/>
            <person name="Norbu C."/>
            <person name="Norbu N."/>
            <person name="Novod N."/>
            <person name="O'Neill B."/>
            <person name="Osman S."/>
            <person name="Markiewicz E."/>
            <person name="Oyono O.L."/>
            <person name="Patti C."/>
            <person name="Phunkhang P."/>
            <person name="Pierre F."/>
            <person name="Priest M."/>
            <person name="Raghuraman S."/>
            <person name="Rege F."/>
            <person name="Reyes R."/>
            <person name="Rise C."/>
            <person name="Rogov P."/>
            <person name="Ross K."/>
            <person name="Ryan E."/>
            <person name="Settipalli S."/>
            <person name="Shea T."/>
            <person name="Sherpa N."/>
            <person name="Shi L."/>
            <person name="Shih D."/>
            <person name="Sparrow T."/>
            <person name="Spaulding J."/>
            <person name="Stalker J."/>
            <person name="Stange-Thomann N."/>
            <person name="Stavropoulos S."/>
            <person name="Stone C."/>
            <person name="Strader C."/>
            <person name="Tesfaye S."/>
            <person name="Thomson T."/>
            <person name="Thoulutsang Y."/>
            <person name="Thoulutsang D."/>
            <person name="Topham K."/>
            <person name="Topping I."/>
            <person name="Tsamla T."/>
            <person name="Vassiliev H."/>
            <person name="Vo A."/>
            <person name="Wangchuk T."/>
            <person name="Wangdi T."/>
            <person name="Weiand M."/>
            <person name="Wilkinson J."/>
            <person name="Wilson A."/>
            <person name="Yadav S."/>
            <person name="Young G."/>
            <person name="Yu Q."/>
            <person name="Zembek L."/>
            <person name="Zhong D."/>
            <person name="Zimmer A."/>
            <person name="Zwirko Z."/>
            <person name="Jaffe D.B."/>
            <person name="Alvarez P."/>
            <person name="Brockman W."/>
            <person name="Butler J."/>
            <person name="Chin C."/>
            <person name="Gnerre S."/>
            <person name="Grabherr M."/>
            <person name="Kleber M."/>
            <person name="Mauceli E."/>
            <person name="MacCallum I."/>
        </authorList>
    </citation>
    <scope>NUCLEOTIDE SEQUENCE [LARGE SCALE GENOMIC DNA]</scope>
    <source>
        <strain evidence="2">Tai18E2</strain>
        <strain evidence="4">Tai18E2 / Tucson 14021-0261.01</strain>
    </source>
</reference>
<feature type="compositionally biased region" description="Polar residues" evidence="1">
    <location>
        <begin position="179"/>
        <end position="195"/>
    </location>
</feature>
<organism evidence="2 4">
    <name type="scientific">Drosophila yakuba</name>
    <name type="common">Fruit fly</name>
    <dbReference type="NCBI Taxonomy" id="7245"/>
    <lineage>
        <taxon>Eukaryota</taxon>
        <taxon>Metazoa</taxon>
        <taxon>Ecdysozoa</taxon>
        <taxon>Arthropoda</taxon>
        <taxon>Hexapoda</taxon>
        <taxon>Insecta</taxon>
        <taxon>Pterygota</taxon>
        <taxon>Neoptera</taxon>
        <taxon>Endopterygota</taxon>
        <taxon>Diptera</taxon>
        <taxon>Brachycera</taxon>
        <taxon>Muscomorpha</taxon>
        <taxon>Ephydroidea</taxon>
        <taxon>Drosophilidae</taxon>
        <taxon>Drosophila</taxon>
        <taxon>Sophophora</taxon>
    </lineage>
</organism>
<keyword evidence="4" id="KW-1185">Reference proteome</keyword>
<dbReference type="KEGG" id="dya:Dyak_GE17516"/>